<protein>
    <recommendedName>
        <fullName evidence="1">BD-FAE-like domain-containing protein</fullName>
    </recommendedName>
</protein>
<gene>
    <name evidence="2" type="ORF">PCOR1329_LOCUS76010</name>
</gene>
<name>A0ABN9XHY4_9DINO</name>
<dbReference type="InterPro" id="IPR049492">
    <property type="entry name" value="BD-FAE-like_dom"/>
</dbReference>
<evidence type="ECO:0000313" key="2">
    <source>
        <dbReference type="EMBL" id="CAK0897980.1"/>
    </source>
</evidence>
<dbReference type="Pfam" id="PF20434">
    <property type="entry name" value="BD-FAE"/>
    <property type="match status" value="1"/>
</dbReference>
<evidence type="ECO:0000313" key="3">
    <source>
        <dbReference type="Proteomes" id="UP001189429"/>
    </source>
</evidence>
<dbReference type="Proteomes" id="UP001189429">
    <property type="component" value="Unassembled WGS sequence"/>
</dbReference>
<proteinExistence type="predicted"/>
<sequence length="203" mass="21698">MDYRLEGVQGLPPTSSVRDAVFDAKAAVRFLVRHAASYGVDPDRIAAWGTSAGAIIAATMNSVPEEGHSGSSGYSSNVTASVGISGTLWPFLLAGGGDRREQAASTPWLDVHGDRDLLVPSFLAPMTYLFRRAWGAPAAANRLLWVPGGGHEPWTQPARPGEQEPRALMRPHIQAFLVQWLGLAGKSCPWHAGRQIRGGGLLH</sequence>
<dbReference type="InterPro" id="IPR029058">
    <property type="entry name" value="AB_hydrolase_fold"/>
</dbReference>
<accession>A0ABN9XHY4</accession>
<reference evidence="2" key="1">
    <citation type="submission" date="2023-10" db="EMBL/GenBank/DDBJ databases">
        <authorList>
            <person name="Chen Y."/>
            <person name="Shah S."/>
            <person name="Dougan E. K."/>
            <person name="Thang M."/>
            <person name="Chan C."/>
        </authorList>
    </citation>
    <scope>NUCLEOTIDE SEQUENCE [LARGE SCALE GENOMIC DNA]</scope>
</reference>
<organism evidence="2 3">
    <name type="scientific">Prorocentrum cordatum</name>
    <dbReference type="NCBI Taxonomy" id="2364126"/>
    <lineage>
        <taxon>Eukaryota</taxon>
        <taxon>Sar</taxon>
        <taxon>Alveolata</taxon>
        <taxon>Dinophyceae</taxon>
        <taxon>Prorocentrales</taxon>
        <taxon>Prorocentraceae</taxon>
        <taxon>Prorocentrum</taxon>
    </lineage>
</organism>
<dbReference type="SUPFAM" id="SSF53474">
    <property type="entry name" value="alpha/beta-Hydrolases"/>
    <property type="match status" value="1"/>
</dbReference>
<evidence type="ECO:0000259" key="1">
    <source>
        <dbReference type="Pfam" id="PF20434"/>
    </source>
</evidence>
<feature type="domain" description="BD-FAE-like" evidence="1">
    <location>
        <begin position="2"/>
        <end position="61"/>
    </location>
</feature>
<dbReference type="EMBL" id="CAUYUJ010020413">
    <property type="protein sequence ID" value="CAK0897980.1"/>
    <property type="molecule type" value="Genomic_DNA"/>
</dbReference>
<dbReference type="Gene3D" id="3.40.50.1820">
    <property type="entry name" value="alpha/beta hydrolase"/>
    <property type="match status" value="1"/>
</dbReference>
<comment type="caution">
    <text evidence="2">The sequence shown here is derived from an EMBL/GenBank/DDBJ whole genome shotgun (WGS) entry which is preliminary data.</text>
</comment>
<keyword evidence="3" id="KW-1185">Reference proteome</keyword>